<keyword evidence="1" id="KW-0808">Transferase</keyword>
<sequence>MNSERLMEKFNEYKKAVLRLKEALEEDLTNPLVYDGVIQRFEFTYELAWKLMKAYLEYEGYATVNSPRAAFKEAFAYGLIFNGDVWIDMIDARNLTVHTYDEQMAKEIYDKVKKKYYDAFAAFAKKMAEVLK</sequence>
<dbReference type="Pfam" id="PF08780">
    <property type="entry name" value="NTase_sub_bind"/>
    <property type="match status" value="1"/>
</dbReference>
<reference evidence="2" key="1">
    <citation type="submission" date="2016-12" db="EMBL/GenBank/DDBJ databases">
        <title>Draft Genome Sequences od Carboxydothermus pertinax and islandicus, Hydrogenogenic Carboxydotrophic Bacteria.</title>
        <authorList>
            <person name="Fukuyama Y."/>
            <person name="Ohmae K."/>
            <person name="Yoneda Y."/>
            <person name="Yoshida T."/>
            <person name="Sako Y."/>
        </authorList>
    </citation>
    <scope>NUCLEOTIDE SEQUENCE [LARGE SCALE GENOMIC DNA]</scope>
    <source>
        <strain evidence="2">Ug1</strain>
    </source>
</reference>
<name>A0A1L8CY99_9THEO</name>
<dbReference type="Proteomes" id="UP000187485">
    <property type="component" value="Unassembled WGS sequence"/>
</dbReference>
<keyword evidence="2" id="KW-1185">Reference proteome</keyword>
<dbReference type="Gene3D" id="1.20.120.330">
    <property type="entry name" value="Nucleotidyltransferases domain 2"/>
    <property type="match status" value="1"/>
</dbReference>
<dbReference type="InterPro" id="IPR010235">
    <property type="entry name" value="HepT"/>
</dbReference>
<gene>
    <name evidence="1" type="ORF">cpu_24120</name>
</gene>
<protein>
    <submittedName>
        <fullName evidence="1">Nucleotidyltransferase</fullName>
    </submittedName>
</protein>
<organism evidence="1 2">
    <name type="scientific">Carboxydothermus pertinax</name>
    <dbReference type="NCBI Taxonomy" id="870242"/>
    <lineage>
        <taxon>Bacteria</taxon>
        <taxon>Bacillati</taxon>
        <taxon>Bacillota</taxon>
        <taxon>Clostridia</taxon>
        <taxon>Thermoanaerobacterales</taxon>
        <taxon>Thermoanaerobacteraceae</taxon>
        <taxon>Carboxydothermus</taxon>
    </lineage>
</organism>
<dbReference type="OrthoDB" id="9810452at2"/>
<proteinExistence type="predicted"/>
<dbReference type="AlphaFoldDB" id="A0A1L8CY99"/>
<dbReference type="RefSeq" id="WP_075860299.1">
    <property type="nucleotide sequence ID" value="NZ_BDJK01000062.1"/>
</dbReference>
<dbReference type="GO" id="GO:0016740">
    <property type="term" value="F:transferase activity"/>
    <property type="evidence" value="ECO:0007669"/>
    <property type="project" value="UniProtKB-KW"/>
</dbReference>
<dbReference type="SUPFAM" id="SSF81593">
    <property type="entry name" value="Nucleotidyltransferase substrate binding subunit/domain"/>
    <property type="match status" value="1"/>
</dbReference>
<evidence type="ECO:0000313" key="2">
    <source>
        <dbReference type="Proteomes" id="UP000187485"/>
    </source>
</evidence>
<dbReference type="STRING" id="870242.cpu_24120"/>
<dbReference type="EMBL" id="BDJK01000062">
    <property type="protein sequence ID" value="GAV23902.1"/>
    <property type="molecule type" value="Genomic_DNA"/>
</dbReference>
<accession>A0A1L8CY99</accession>
<comment type="caution">
    <text evidence="1">The sequence shown here is derived from an EMBL/GenBank/DDBJ whole genome shotgun (WGS) entry which is preliminary data.</text>
</comment>
<dbReference type="NCBIfam" id="TIGR01987">
    <property type="entry name" value="HI0074"/>
    <property type="match status" value="1"/>
</dbReference>
<evidence type="ECO:0000313" key="1">
    <source>
        <dbReference type="EMBL" id="GAV23902.1"/>
    </source>
</evidence>